<accession>A0AAV5QD98</accession>
<keyword evidence="1" id="KW-1133">Transmembrane helix</keyword>
<dbReference type="EMBL" id="BTFZ01000001">
    <property type="protein sequence ID" value="GMM32694.1"/>
    <property type="molecule type" value="Genomic_DNA"/>
</dbReference>
<keyword evidence="1" id="KW-0472">Membrane</keyword>
<keyword evidence="3" id="KW-1185">Reference proteome</keyword>
<keyword evidence="1" id="KW-0812">Transmembrane</keyword>
<proteinExistence type="predicted"/>
<gene>
    <name evidence="2" type="ORF">DASC09_000190</name>
</gene>
<organism evidence="2 3">
    <name type="scientific">Saccharomycopsis crataegensis</name>
    <dbReference type="NCBI Taxonomy" id="43959"/>
    <lineage>
        <taxon>Eukaryota</taxon>
        <taxon>Fungi</taxon>
        <taxon>Dikarya</taxon>
        <taxon>Ascomycota</taxon>
        <taxon>Saccharomycotina</taxon>
        <taxon>Saccharomycetes</taxon>
        <taxon>Saccharomycopsidaceae</taxon>
        <taxon>Saccharomycopsis</taxon>
    </lineage>
</organism>
<comment type="caution">
    <text evidence="2">The sequence shown here is derived from an EMBL/GenBank/DDBJ whole genome shotgun (WGS) entry which is preliminary data.</text>
</comment>
<protein>
    <submittedName>
        <fullName evidence="2">Uncharacterized protein</fullName>
    </submittedName>
</protein>
<evidence type="ECO:0000313" key="3">
    <source>
        <dbReference type="Proteomes" id="UP001360560"/>
    </source>
</evidence>
<sequence length="73" mass="8243">MSGGFYPYPKHVWTPTGGWWFTPKNAKTNAVVITTAFVATLLISYKAAKPMEFDPQLEHSEETIAKWNNAVKK</sequence>
<reference evidence="2 3" key="1">
    <citation type="journal article" date="2023" name="Elife">
        <title>Identification of key yeast species and microbe-microbe interactions impacting larval growth of Drosophila in the wild.</title>
        <authorList>
            <person name="Mure A."/>
            <person name="Sugiura Y."/>
            <person name="Maeda R."/>
            <person name="Honda K."/>
            <person name="Sakurai N."/>
            <person name="Takahashi Y."/>
            <person name="Watada M."/>
            <person name="Katoh T."/>
            <person name="Gotoh A."/>
            <person name="Gotoh Y."/>
            <person name="Taniguchi I."/>
            <person name="Nakamura K."/>
            <person name="Hayashi T."/>
            <person name="Katayama T."/>
            <person name="Uemura T."/>
            <person name="Hattori Y."/>
        </authorList>
    </citation>
    <scope>NUCLEOTIDE SEQUENCE [LARGE SCALE GENOMIC DNA]</scope>
    <source>
        <strain evidence="2 3">SC-9</strain>
    </source>
</reference>
<evidence type="ECO:0000256" key="1">
    <source>
        <dbReference type="SAM" id="Phobius"/>
    </source>
</evidence>
<dbReference type="RefSeq" id="XP_064849694.1">
    <property type="nucleotide sequence ID" value="XM_064993622.1"/>
</dbReference>
<evidence type="ECO:0000313" key="2">
    <source>
        <dbReference type="EMBL" id="GMM32694.1"/>
    </source>
</evidence>
<dbReference type="Proteomes" id="UP001360560">
    <property type="component" value="Unassembled WGS sequence"/>
</dbReference>
<name>A0AAV5QD98_9ASCO</name>
<dbReference type="AlphaFoldDB" id="A0AAV5QD98"/>
<dbReference type="GeneID" id="90070673"/>
<feature type="transmembrane region" description="Helical" evidence="1">
    <location>
        <begin position="30"/>
        <end position="48"/>
    </location>
</feature>